<comment type="catalytic activity">
    <reaction evidence="8">
        <text>L-lysine + 2-oxoglutarate = (S)-2-amino-6-oxohexanoate + L-glutamate</text>
        <dbReference type="Rhea" id="RHEA:21200"/>
        <dbReference type="ChEBI" id="CHEBI:16810"/>
        <dbReference type="ChEBI" id="CHEBI:29985"/>
        <dbReference type="ChEBI" id="CHEBI:32551"/>
        <dbReference type="ChEBI" id="CHEBI:58321"/>
        <dbReference type="EC" id="2.6.1.36"/>
    </reaction>
</comment>
<evidence type="ECO:0000256" key="9">
    <source>
        <dbReference type="ARBA" id="ARBA00050040"/>
    </source>
</evidence>
<evidence type="ECO:0000256" key="4">
    <source>
        <dbReference type="ARBA" id="ARBA00022576"/>
    </source>
</evidence>
<evidence type="ECO:0000256" key="2">
    <source>
        <dbReference type="ARBA" id="ARBA00008954"/>
    </source>
</evidence>
<name>A0A4P2QEV6_SORCE</name>
<sequence>MNTNAPSSIAPPIPGEPERASVRTAVPGPASEALRARHGRYQDPRPIHFYQDARRSLGNYMVDVDGNVLLDVYGHIAAVPLGYNHPDLLAAWKDGRFDWCAGYRSALGVAPAPEWVDLVENTLMRVAPKGHARVFTFTTGAEAVENALKAAFIRLARRRRGGAAPSDADLAAAMLNRQPGVNAFKVISFEGGFHGRSLGALSATRSKPIHKLDIPAFDWPVVPFPASQFPLAAHAEQNRAAEARSLEAVKAALDAHPDEVAAVLVEPIQGEGGDRHASPAFFQALRRLTAERGVALILDEVQTGGGGTGAIWAHEAWDLPEPPDMVTFSKKMQLGGFYCREELAPAEPLRIFNTWLGDPLRGAQLEVILEVVERDRLLENTRATGERLLAGLEDLCRRYPGVLSGARGLGTFAAVDFPDGARRDAALAALRNRGLEVGGSGDRALRFRPALVFGPRHAAEALDRLESVCQ</sequence>
<dbReference type="PANTHER" id="PTHR43206">
    <property type="entry name" value="AMINOTRANSFERASE"/>
    <property type="match status" value="1"/>
</dbReference>
<accession>A0A4P2QEV6</accession>
<dbReference type="PANTHER" id="PTHR43206:SF1">
    <property type="entry name" value="4-AMINOBUTYRATE AMINOTRANSFERASE, MITOCHONDRIAL"/>
    <property type="match status" value="1"/>
</dbReference>
<protein>
    <recommendedName>
        <fullName evidence="9">L-lysine-epsilon aminotransferase</fullName>
        <ecNumber evidence="3">2.6.1.36</ecNumber>
    </recommendedName>
    <alternativeName>
        <fullName evidence="7">Lysine 6-aminotransferase</fullName>
    </alternativeName>
</protein>
<comment type="similarity">
    <text evidence="2 10">Belongs to the class-III pyridoxal-phosphate-dependent aminotransferase family.</text>
</comment>
<dbReference type="InterPro" id="IPR015421">
    <property type="entry name" value="PyrdxlP-dep_Trfase_major"/>
</dbReference>
<evidence type="ECO:0000256" key="8">
    <source>
        <dbReference type="ARBA" id="ARBA00049125"/>
    </source>
</evidence>
<dbReference type="GO" id="GO:0045484">
    <property type="term" value="F:L-lysine 6-transaminase activity"/>
    <property type="evidence" value="ECO:0007669"/>
    <property type="project" value="UniProtKB-EC"/>
</dbReference>
<dbReference type="PIRSF" id="PIRSF000521">
    <property type="entry name" value="Transaminase_4ab_Lys_Orn"/>
    <property type="match status" value="1"/>
</dbReference>
<dbReference type="InterPro" id="IPR015422">
    <property type="entry name" value="PyrdxlP-dep_Trfase_small"/>
</dbReference>
<dbReference type="RefSeq" id="WP_129356187.1">
    <property type="nucleotide sequence ID" value="NZ_CP012670.1"/>
</dbReference>
<dbReference type="EC" id="2.6.1.36" evidence="3"/>
<dbReference type="EMBL" id="CP012670">
    <property type="protein sequence ID" value="AUX27723.1"/>
    <property type="molecule type" value="Genomic_DNA"/>
</dbReference>
<proteinExistence type="inferred from homology"/>
<evidence type="ECO:0000256" key="6">
    <source>
        <dbReference type="ARBA" id="ARBA00022898"/>
    </source>
</evidence>
<keyword evidence="4 12" id="KW-0032">Aminotransferase</keyword>
<dbReference type="FunFam" id="3.40.640.10:FF:000073">
    <property type="entry name" value="Probable 4-aminobutyrate aminotransferase"/>
    <property type="match status" value="1"/>
</dbReference>
<organism evidence="12 13">
    <name type="scientific">Sorangium cellulosum</name>
    <name type="common">Polyangium cellulosum</name>
    <dbReference type="NCBI Taxonomy" id="56"/>
    <lineage>
        <taxon>Bacteria</taxon>
        <taxon>Pseudomonadati</taxon>
        <taxon>Myxococcota</taxon>
        <taxon>Polyangia</taxon>
        <taxon>Polyangiales</taxon>
        <taxon>Polyangiaceae</taxon>
        <taxon>Sorangium</taxon>
    </lineage>
</organism>
<dbReference type="Gene3D" id="3.40.640.10">
    <property type="entry name" value="Type I PLP-dependent aspartate aminotransferase-like (Major domain)"/>
    <property type="match status" value="1"/>
</dbReference>
<keyword evidence="5 12" id="KW-0808">Transferase</keyword>
<dbReference type="CDD" id="cd00610">
    <property type="entry name" value="OAT_like"/>
    <property type="match status" value="1"/>
</dbReference>
<gene>
    <name evidence="12" type="primary">gabT</name>
    <name evidence="12" type="ORF">SOCEGT47_083210</name>
</gene>
<feature type="region of interest" description="Disordered" evidence="11">
    <location>
        <begin position="1"/>
        <end position="31"/>
    </location>
</feature>
<reference evidence="12 13" key="1">
    <citation type="submission" date="2015-09" db="EMBL/GenBank/DDBJ databases">
        <title>Sorangium comparison.</title>
        <authorList>
            <person name="Zaburannyi N."/>
            <person name="Bunk B."/>
            <person name="Overmann J."/>
            <person name="Mueller R."/>
        </authorList>
    </citation>
    <scope>NUCLEOTIDE SEQUENCE [LARGE SCALE GENOMIC DNA]</scope>
    <source>
        <strain evidence="12 13">So ceGT47</strain>
    </source>
</reference>
<evidence type="ECO:0000256" key="5">
    <source>
        <dbReference type="ARBA" id="ARBA00022679"/>
    </source>
</evidence>
<evidence type="ECO:0000256" key="10">
    <source>
        <dbReference type="RuleBase" id="RU003560"/>
    </source>
</evidence>
<evidence type="ECO:0000256" key="3">
    <source>
        <dbReference type="ARBA" id="ARBA00013071"/>
    </source>
</evidence>
<evidence type="ECO:0000256" key="7">
    <source>
        <dbReference type="ARBA" id="ARBA00030921"/>
    </source>
</evidence>
<dbReference type="OrthoDB" id="9801052at2"/>
<dbReference type="Gene3D" id="3.90.1150.10">
    <property type="entry name" value="Aspartate Aminotransferase, domain 1"/>
    <property type="match status" value="1"/>
</dbReference>
<dbReference type="InterPro" id="IPR005814">
    <property type="entry name" value="Aminotrans_3"/>
</dbReference>
<evidence type="ECO:0000313" key="12">
    <source>
        <dbReference type="EMBL" id="AUX27723.1"/>
    </source>
</evidence>
<keyword evidence="6 10" id="KW-0663">Pyridoxal phosphate</keyword>
<evidence type="ECO:0000256" key="1">
    <source>
        <dbReference type="ARBA" id="ARBA00001933"/>
    </source>
</evidence>
<dbReference type="GO" id="GO:0009450">
    <property type="term" value="P:gamma-aminobutyric acid catabolic process"/>
    <property type="evidence" value="ECO:0007669"/>
    <property type="project" value="TreeGrafter"/>
</dbReference>
<dbReference type="Pfam" id="PF00202">
    <property type="entry name" value="Aminotran_3"/>
    <property type="match status" value="1"/>
</dbReference>
<comment type="cofactor">
    <cofactor evidence="1">
        <name>pyridoxal 5'-phosphate</name>
        <dbReference type="ChEBI" id="CHEBI:597326"/>
    </cofactor>
</comment>
<dbReference type="InterPro" id="IPR015424">
    <property type="entry name" value="PyrdxlP-dep_Trfase"/>
</dbReference>
<dbReference type="AlphaFoldDB" id="A0A4P2QEV6"/>
<evidence type="ECO:0000313" key="13">
    <source>
        <dbReference type="Proteomes" id="UP000295781"/>
    </source>
</evidence>
<dbReference type="Proteomes" id="UP000295781">
    <property type="component" value="Chromosome"/>
</dbReference>
<dbReference type="SUPFAM" id="SSF53383">
    <property type="entry name" value="PLP-dependent transferases"/>
    <property type="match status" value="1"/>
</dbReference>
<dbReference type="GO" id="GO:0030170">
    <property type="term" value="F:pyridoxal phosphate binding"/>
    <property type="evidence" value="ECO:0007669"/>
    <property type="project" value="InterPro"/>
</dbReference>
<evidence type="ECO:0000256" key="11">
    <source>
        <dbReference type="SAM" id="MobiDB-lite"/>
    </source>
</evidence>